<dbReference type="CDD" id="cd07043">
    <property type="entry name" value="STAS_anti-anti-sigma_factors"/>
    <property type="match status" value="1"/>
</dbReference>
<gene>
    <name evidence="2" type="ORF">J2S41_001958</name>
</gene>
<organism evidence="2 3">
    <name type="scientific">Catenuloplanes atrovinosus</name>
    <dbReference type="NCBI Taxonomy" id="137266"/>
    <lineage>
        <taxon>Bacteria</taxon>
        <taxon>Bacillati</taxon>
        <taxon>Actinomycetota</taxon>
        <taxon>Actinomycetes</taxon>
        <taxon>Micromonosporales</taxon>
        <taxon>Micromonosporaceae</taxon>
        <taxon>Catenuloplanes</taxon>
    </lineage>
</organism>
<comment type="caution">
    <text evidence="2">The sequence shown here is derived from an EMBL/GenBank/DDBJ whole genome shotgun (WGS) entry which is preliminary data.</text>
</comment>
<evidence type="ECO:0000313" key="2">
    <source>
        <dbReference type="EMBL" id="MDR7275180.1"/>
    </source>
</evidence>
<proteinExistence type="predicted"/>
<accession>A0AAE3YKL0</accession>
<dbReference type="Proteomes" id="UP001183643">
    <property type="component" value="Unassembled WGS sequence"/>
</dbReference>
<sequence length="111" mass="12184">MNSFRTESDLDYLQVESEPPNRLVIIGELDRDTVPVLQEALAGLFDLTRKDCGAELDLSGLTFVDAAGVRCLMRCQLAAEQAGTTLTFLRPTSRVSQVLAMLGVKDLLNVR</sequence>
<keyword evidence="3" id="KW-1185">Reference proteome</keyword>
<dbReference type="InterPro" id="IPR052746">
    <property type="entry name" value="MlaB_ABC_Transporter"/>
</dbReference>
<dbReference type="PANTHER" id="PTHR35849">
    <property type="entry name" value="BLR2341 PROTEIN"/>
    <property type="match status" value="1"/>
</dbReference>
<dbReference type="InterPro" id="IPR002645">
    <property type="entry name" value="STAS_dom"/>
</dbReference>
<dbReference type="EMBL" id="JAVDYB010000001">
    <property type="protein sequence ID" value="MDR7275180.1"/>
    <property type="molecule type" value="Genomic_DNA"/>
</dbReference>
<name>A0AAE3YKL0_9ACTN</name>
<reference evidence="2" key="1">
    <citation type="submission" date="2023-07" db="EMBL/GenBank/DDBJ databases">
        <title>Sequencing the genomes of 1000 actinobacteria strains.</title>
        <authorList>
            <person name="Klenk H.-P."/>
        </authorList>
    </citation>
    <scope>NUCLEOTIDE SEQUENCE</scope>
    <source>
        <strain evidence="2">DSM 44707</strain>
    </source>
</reference>
<dbReference type="Pfam" id="PF13466">
    <property type="entry name" value="STAS_2"/>
    <property type="match status" value="1"/>
</dbReference>
<dbReference type="PANTHER" id="PTHR35849:SF2">
    <property type="entry name" value="BLR2341 PROTEIN"/>
    <property type="match status" value="1"/>
</dbReference>
<dbReference type="PROSITE" id="PS50801">
    <property type="entry name" value="STAS"/>
    <property type="match status" value="1"/>
</dbReference>
<dbReference type="RefSeq" id="WP_310365822.1">
    <property type="nucleotide sequence ID" value="NZ_JAVDYB010000001.1"/>
</dbReference>
<dbReference type="InterPro" id="IPR058548">
    <property type="entry name" value="MlaB-like_STAS"/>
</dbReference>
<feature type="domain" description="STAS" evidence="1">
    <location>
        <begin position="23"/>
        <end position="111"/>
    </location>
</feature>
<dbReference type="InterPro" id="IPR036513">
    <property type="entry name" value="STAS_dom_sf"/>
</dbReference>
<dbReference type="SUPFAM" id="SSF52091">
    <property type="entry name" value="SpoIIaa-like"/>
    <property type="match status" value="1"/>
</dbReference>
<dbReference type="AlphaFoldDB" id="A0AAE3YKL0"/>
<evidence type="ECO:0000313" key="3">
    <source>
        <dbReference type="Proteomes" id="UP001183643"/>
    </source>
</evidence>
<protein>
    <submittedName>
        <fullName evidence="2">Anti-sigma B factor antagonist</fullName>
    </submittedName>
</protein>
<dbReference type="Gene3D" id="3.30.750.24">
    <property type="entry name" value="STAS domain"/>
    <property type="match status" value="1"/>
</dbReference>
<evidence type="ECO:0000259" key="1">
    <source>
        <dbReference type="PROSITE" id="PS50801"/>
    </source>
</evidence>